<sequence length="506" mass="53842">MTRATDAGVRDGPLAELAAGRPALVWRRQVADTETPVAAALKLIEPGRGDFLLESVEGGSVRGRHSLIGLAPDLVFRAEGARAQINRRWATDHEAFEDEAAPALDVLRALVAECRADVPAELPRALACLVGYFGYETVGLVEDLPAPTADPLGIPSMIFVRPTVILVFDRLADALFLVSPAWPDPSRDPAALLAEAEERIDAVAARLSAAALPAPPRADAAEPSYTPALDRASYERMVLTAKEYIAAGDIFQVVLAQRFTAPFALPPFELYRSLRRINPSPFLYHLDLPGFALIGSSPEILVRVRDDEVTIRPIAGTRPRGRTAAEDEANRASLLADPKERAEHLMLLDLGRNDVGRASGPGSVRVTDSYTVELYSHVMHIVSNVVGRLAPGKDAIDALFAGFPAGTVSGAPKVRACQIIAELEPERRGAYAGGVGYFSPDGSMDSCIVLRTAVVKDGIIHVQAGAGIVADSVPEYEQRECEAKAGAILAAARDAVTRAASGGFGQ</sequence>
<proteinExistence type="inferred from homology"/>
<dbReference type="Gene3D" id="3.60.120.10">
    <property type="entry name" value="Anthranilate synthase"/>
    <property type="match status" value="1"/>
</dbReference>
<keyword evidence="9 15" id="KW-0822">Tryptophan biosynthesis</keyword>
<keyword evidence="11 15" id="KW-0057">Aromatic amino acid biosynthesis</keyword>
<evidence type="ECO:0000256" key="9">
    <source>
        <dbReference type="ARBA" id="ARBA00022822"/>
    </source>
</evidence>
<evidence type="ECO:0000256" key="13">
    <source>
        <dbReference type="ARBA" id="ARBA00025634"/>
    </source>
</evidence>
<dbReference type="EMBL" id="JACIJK010000002">
    <property type="protein sequence ID" value="MBB5713944.1"/>
    <property type="molecule type" value="Genomic_DNA"/>
</dbReference>
<dbReference type="SUPFAM" id="SSF56322">
    <property type="entry name" value="ADC synthase"/>
    <property type="match status" value="1"/>
</dbReference>
<comment type="cofactor">
    <cofactor evidence="1 15">
        <name>Mg(2+)</name>
        <dbReference type="ChEBI" id="CHEBI:18420"/>
    </cofactor>
</comment>
<dbReference type="PANTHER" id="PTHR11236">
    <property type="entry name" value="AMINOBENZOATE/ANTHRANILATE SYNTHASE"/>
    <property type="match status" value="1"/>
</dbReference>
<evidence type="ECO:0000256" key="6">
    <source>
        <dbReference type="ARBA" id="ARBA00020653"/>
    </source>
</evidence>
<evidence type="ECO:0000256" key="11">
    <source>
        <dbReference type="ARBA" id="ARBA00023141"/>
    </source>
</evidence>
<dbReference type="GO" id="GO:0000162">
    <property type="term" value="P:L-tryptophan biosynthetic process"/>
    <property type="evidence" value="ECO:0007669"/>
    <property type="project" value="UniProtKB-UniPathway"/>
</dbReference>
<evidence type="ECO:0000313" key="19">
    <source>
        <dbReference type="Proteomes" id="UP000546200"/>
    </source>
</evidence>
<dbReference type="InterPro" id="IPR005256">
    <property type="entry name" value="Anth_synth_I_PabB"/>
</dbReference>
<reference evidence="18 19" key="1">
    <citation type="submission" date="2020-08" db="EMBL/GenBank/DDBJ databases">
        <title>Genomic Encyclopedia of Type Strains, Phase IV (KMG-IV): sequencing the most valuable type-strain genomes for metagenomic binning, comparative biology and taxonomic classification.</title>
        <authorList>
            <person name="Goeker M."/>
        </authorList>
    </citation>
    <scope>NUCLEOTIDE SEQUENCE [LARGE SCALE GENOMIC DNA]</scope>
    <source>
        <strain evidence="18 19">DSM 100044</strain>
    </source>
</reference>
<dbReference type="PANTHER" id="PTHR11236:SF48">
    <property type="entry name" value="ISOCHORISMATE SYNTHASE MENF"/>
    <property type="match status" value="1"/>
</dbReference>
<evidence type="ECO:0000256" key="12">
    <source>
        <dbReference type="ARBA" id="ARBA00023239"/>
    </source>
</evidence>
<evidence type="ECO:0000256" key="5">
    <source>
        <dbReference type="ARBA" id="ARBA00012266"/>
    </source>
</evidence>
<evidence type="ECO:0000256" key="1">
    <source>
        <dbReference type="ARBA" id="ARBA00001946"/>
    </source>
</evidence>
<evidence type="ECO:0000259" key="16">
    <source>
        <dbReference type="Pfam" id="PF00425"/>
    </source>
</evidence>
<dbReference type="InterPro" id="IPR006805">
    <property type="entry name" value="Anth_synth_I_N"/>
</dbReference>
<dbReference type="RefSeq" id="WP_343055150.1">
    <property type="nucleotide sequence ID" value="NZ_JACIJK010000002.1"/>
</dbReference>
<keyword evidence="8 15" id="KW-0479">Metal-binding</keyword>
<keyword evidence="10 15" id="KW-0460">Magnesium</keyword>
<feature type="domain" description="Anthranilate synthase component I N-terminal" evidence="17">
    <location>
        <begin position="32"/>
        <end position="177"/>
    </location>
</feature>
<dbReference type="Pfam" id="PF04715">
    <property type="entry name" value="Anth_synt_I_N"/>
    <property type="match status" value="1"/>
</dbReference>
<evidence type="ECO:0000256" key="2">
    <source>
        <dbReference type="ARBA" id="ARBA00004873"/>
    </source>
</evidence>
<evidence type="ECO:0000256" key="14">
    <source>
        <dbReference type="ARBA" id="ARBA00047683"/>
    </source>
</evidence>
<comment type="caution">
    <text evidence="18">The sequence shown here is derived from an EMBL/GenBank/DDBJ whole genome shotgun (WGS) entry which is preliminary data.</text>
</comment>
<dbReference type="Proteomes" id="UP000546200">
    <property type="component" value="Unassembled WGS sequence"/>
</dbReference>
<keyword evidence="19" id="KW-1185">Reference proteome</keyword>
<evidence type="ECO:0000259" key="17">
    <source>
        <dbReference type="Pfam" id="PF04715"/>
    </source>
</evidence>
<dbReference type="GO" id="GO:0046872">
    <property type="term" value="F:metal ion binding"/>
    <property type="evidence" value="ECO:0007669"/>
    <property type="project" value="UniProtKB-KW"/>
</dbReference>
<comment type="catalytic activity">
    <reaction evidence="14 15">
        <text>chorismate + L-glutamine = anthranilate + pyruvate + L-glutamate + H(+)</text>
        <dbReference type="Rhea" id="RHEA:21732"/>
        <dbReference type="ChEBI" id="CHEBI:15361"/>
        <dbReference type="ChEBI" id="CHEBI:15378"/>
        <dbReference type="ChEBI" id="CHEBI:16567"/>
        <dbReference type="ChEBI" id="CHEBI:29748"/>
        <dbReference type="ChEBI" id="CHEBI:29985"/>
        <dbReference type="ChEBI" id="CHEBI:58359"/>
        <dbReference type="EC" id="4.1.3.27"/>
    </reaction>
</comment>
<accession>A0A7W9ET91</accession>
<comment type="similarity">
    <text evidence="3 15">Belongs to the anthranilate synthase component I family.</text>
</comment>
<evidence type="ECO:0000256" key="8">
    <source>
        <dbReference type="ARBA" id="ARBA00022723"/>
    </source>
</evidence>
<comment type="pathway">
    <text evidence="2 15">Amino-acid biosynthesis; L-tryptophan biosynthesis; L-tryptophan from chorismate: step 1/5.</text>
</comment>
<dbReference type="EC" id="4.1.3.27" evidence="5 15"/>
<organism evidence="18 19">
    <name type="scientific">Sphingomonas aerophila</name>
    <dbReference type="NCBI Taxonomy" id="1344948"/>
    <lineage>
        <taxon>Bacteria</taxon>
        <taxon>Pseudomonadati</taxon>
        <taxon>Pseudomonadota</taxon>
        <taxon>Alphaproteobacteria</taxon>
        <taxon>Sphingomonadales</taxon>
        <taxon>Sphingomonadaceae</taxon>
        <taxon>Sphingomonas</taxon>
    </lineage>
</organism>
<evidence type="ECO:0000313" key="18">
    <source>
        <dbReference type="EMBL" id="MBB5713944.1"/>
    </source>
</evidence>
<dbReference type="InterPro" id="IPR015890">
    <property type="entry name" value="Chorismate_C"/>
</dbReference>
<gene>
    <name evidence="15" type="primary">trpE</name>
    <name evidence="18" type="ORF">FHS94_000767</name>
</gene>
<evidence type="ECO:0000256" key="7">
    <source>
        <dbReference type="ARBA" id="ARBA00022605"/>
    </source>
</evidence>
<dbReference type="InterPro" id="IPR005801">
    <property type="entry name" value="ADC_synthase"/>
</dbReference>
<keyword evidence="12 15" id="KW-0456">Lyase</keyword>
<dbReference type="Pfam" id="PF00425">
    <property type="entry name" value="Chorismate_bind"/>
    <property type="match status" value="1"/>
</dbReference>
<dbReference type="InterPro" id="IPR019999">
    <property type="entry name" value="Anth_synth_I-like"/>
</dbReference>
<evidence type="ECO:0000256" key="3">
    <source>
        <dbReference type="ARBA" id="ARBA00009562"/>
    </source>
</evidence>
<dbReference type="AlphaFoldDB" id="A0A7W9ET91"/>
<name>A0A7W9ET91_9SPHN</name>
<evidence type="ECO:0000256" key="10">
    <source>
        <dbReference type="ARBA" id="ARBA00022842"/>
    </source>
</evidence>
<evidence type="ECO:0000256" key="15">
    <source>
        <dbReference type="RuleBase" id="RU364045"/>
    </source>
</evidence>
<protein>
    <recommendedName>
        <fullName evidence="6 15">Anthranilate synthase component 1</fullName>
        <ecNumber evidence="5 15">4.1.3.27</ecNumber>
    </recommendedName>
</protein>
<dbReference type="GO" id="GO:0004049">
    <property type="term" value="F:anthranilate synthase activity"/>
    <property type="evidence" value="ECO:0007669"/>
    <property type="project" value="UniProtKB-EC"/>
</dbReference>
<comment type="subunit">
    <text evidence="4 15">Heterotetramer consisting of two non-identical subunits: a beta subunit (TrpG) and a large alpha subunit (TrpE).</text>
</comment>
<dbReference type="PRINTS" id="PR00095">
    <property type="entry name" value="ANTSNTHASEI"/>
</dbReference>
<evidence type="ECO:0000256" key="4">
    <source>
        <dbReference type="ARBA" id="ARBA00011575"/>
    </source>
</evidence>
<dbReference type="UniPathway" id="UPA00035">
    <property type="reaction ID" value="UER00040"/>
</dbReference>
<comment type="function">
    <text evidence="13 15">Part of a heterotetrameric complex that catalyzes the two-step biosynthesis of anthranilate, an intermediate in the biosynthesis of L-tryptophan. In the first step, the glutamine-binding beta subunit (TrpG) of anthranilate synthase (AS) provides the glutamine amidotransferase activity which generates ammonia as a substrate that, along with chorismate, is used in the second step, catalyzed by the large alpha subunit of AS (TrpE) to produce anthranilate. In the absence of TrpG, TrpE can synthesize anthranilate directly from chorismate and high concentrations of ammonia.</text>
</comment>
<feature type="domain" description="Chorismate-utilising enzyme C-terminal" evidence="16">
    <location>
        <begin position="231"/>
        <end position="484"/>
    </location>
</feature>
<keyword evidence="7 15" id="KW-0028">Amino-acid biosynthesis</keyword>
<dbReference type="NCBIfam" id="TIGR00564">
    <property type="entry name" value="trpE_most"/>
    <property type="match status" value="1"/>
</dbReference>